<dbReference type="AlphaFoldDB" id="A0A7I7QL70"/>
<proteinExistence type="predicted"/>
<gene>
    <name evidence="1" type="ORF">MSEDJ_12150</name>
</gene>
<keyword evidence="2" id="KW-1185">Reference proteome</keyword>
<evidence type="ECO:0000313" key="2">
    <source>
        <dbReference type="Proteomes" id="UP000467193"/>
    </source>
</evidence>
<protein>
    <submittedName>
        <fullName evidence="1">Uncharacterized protein</fullName>
    </submittedName>
</protein>
<reference evidence="1 2" key="1">
    <citation type="journal article" date="2019" name="Emerg. Microbes Infect.">
        <title>Comprehensive subspecies identification of 175 nontuberculous mycobacteria species based on 7547 genomic profiles.</title>
        <authorList>
            <person name="Matsumoto Y."/>
            <person name="Kinjo T."/>
            <person name="Motooka D."/>
            <person name="Nabeya D."/>
            <person name="Jung N."/>
            <person name="Uechi K."/>
            <person name="Horii T."/>
            <person name="Iida T."/>
            <person name="Fujita J."/>
            <person name="Nakamura S."/>
        </authorList>
    </citation>
    <scope>NUCLEOTIDE SEQUENCE [LARGE SCALE GENOMIC DNA]</scope>
    <source>
        <strain evidence="1 2">JCM 17899</strain>
    </source>
</reference>
<organism evidence="1 2">
    <name type="scientific">Mycolicibacterium sediminis</name>
    <dbReference type="NCBI Taxonomy" id="1286180"/>
    <lineage>
        <taxon>Bacteria</taxon>
        <taxon>Bacillati</taxon>
        <taxon>Actinomycetota</taxon>
        <taxon>Actinomycetes</taxon>
        <taxon>Mycobacteriales</taxon>
        <taxon>Mycobacteriaceae</taxon>
        <taxon>Mycolicibacterium</taxon>
    </lineage>
</organism>
<evidence type="ECO:0000313" key="1">
    <source>
        <dbReference type="EMBL" id="BBY27119.1"/>
    </source>
</evidence>
<sequence>MEVLPCDGLYLGLSPTPVAEVFAHGEEVLQGHPLDRPSAGVALVEQVWAAGEFVEEVGVVEGEVTAEADVVDADQFDCVLKVASERRPRVMCWSVGVENRSWVPIVETQQHGTDDSAAPGPMPAARQSMHEPNMTRVEQEFGGPCRSSCQVWETDP</sequence>
<dbReference type="KEGG" id="msei:MSEDJ_12150"/>
<accession>A0A7I7QL70</accession>
<dbReference type="EMBL" id="AP022588">
    <property type="protein sequence ID" value="BBY27119.1"/>
    <property type="molecule type" value="Genomic_DNA"/>
</dbReference>
<name>A0A7I7QL70_9MYCO</name>
<dbReference type="Proteomes" id="UP000467193">
    <property type="component" value="Chromosome"/>
</dbReference>